<feature type="transmembrane region" description="Helical" evidence="5">
    <location>
        <begin position="71"/>
        <end position="93"/>
    </location>
</feature>
<keyword evidence="4 5" id="KW-0472">Membrane</keyword>
<reference evidence="7 8" key="1">
    <citation type="submission" date="2019-02" db="EMBL/GenBank/DDBJ databases">
        <title>Genomic Encyclopedia of Type Strains, Phase IV (KMG-IV): sequencing the most valuable type-strain genomes for metagenomic binning, comparative biology and taxonomic classification.</title>
        <authorList>
            <person name="Goeker M."/>
        </authorList>
    </citation>
    <scope>NUCLEOTIDE SEQUENCE [LARGE SCALE GENOMIC DNA]</scope>
    <source>
        <strain evidence="7 8">DSM 19570</strain>
    </source>
</reference>
<dbReference type="GO" id="GO:0016020">
    <property type="term" value="C:membrane"/>
    <property type="evidence" value="ECO:0007669"/>
    <property type="project" value="UniProtKB-SubCell"/>
</dbReference>
<feature type="transmembrane region" description="Helical" evidence="5">
    <location>
        <begin position="160"/>
        <end position="178"/>
    </location>
</feature>
<feature type="transmembrane region" description="Helical" evidence="5">
    <location>
        <begin position="40"/>
        <end position="59"/>
    </location>
</feature>
<evidence type="ECO:0000256" key="3">
    <source>
        <dbReference type="ARBA" id="ARBA00022989"/>
    </source>
</evidence>
<dbReference type="Proteomes" id="UP000293671">
    <property type="component" value="Unassembled WGS sequence"/>
</dbReference>
<evidence type="ECO:0000256" key="2">
    <source>
        <dbReference type="ARBA" id="ARBA00022692"/>
    </source>
</evidence>
<keyword evidence="3 5" id="KW-1133">Transmembrane helix</keyword>
<dbReference type="RefSeq" id="WP_130431442.1">
    <property type="nucleotide sequence ID" value="NZ_SHKP01000005.1"/>
</dbReference>
<evidence type="ECO:0000259" key="6">
    <source>
        <dbReference type="Pfam" id="PF07298"/>
    </source>
</evidence>
<gene>
    <name evidence="7" type="ORF">EV670_1738</name>
</gene>
<proteinExistence type="predicted"/>
<evidence type="ECO:0000256" key="5">
    <source>
        <dbReference type="SAM" id="Phobius"/>
    </source>
</evidence>
<comment type="subcellular location">
    <subcellularLocation>
        <location evidence="1">Membrane</location>
        <topology evidence="1">Multi-pass membrane protein</topology>
    </subcellularLocation>
</comment>
<dbReference type="EMBL" id="SHKP01000005">
    <property type="protein sequence ID" value="RZU01024.1"/>
    <property type="molecule type" value="Genomic_DNA"/>
</dbReference>
<comment type="caution">
    <text evidence="7">The sequence shown here is derived from an EMBL/GenBank/DDBJ whole genome shotgun (WGS) entry which is preliminary data.</text>
</comment>
<evidence type="ECO:0000256" key="4">
    <source>
        <dbReference type="ARBA" id="ARBA00023136"/>
    </source>
</evidence>
<organism evidence="7 8">
    <name type="scientific">Rivibacter subsaxonicus</name>
    <dbReference type="NCBI Taxonomy" id="457575"/>
    <lineage>
        <taxon>Bacteria</taxon>
        <taxon>Pseudomonadati</taxon>
        <taxon>Pseudomonadota</taxon>
        <taxon>Betaproteobacteria</taxon>
        <taxon>Burkholderiales</taxon>
        <taxon>Rivibacter</taxon>
    </lineage>
</organism>
<evidence type="ECO:0000256" key="1">
    <source>
        <dbReference type="ARBA" id="ARBA00004141"/>
    </source>
</evidence>
<dbReference type="OrthoDB" id="5293641at2"/>
<keyword evidence="2 5" id="KW-0812">Transmembrane</keyword>
<evidence type="ECO:0000313" key="8">
    <source>
        <dbReference type="Proteomes" id="UP000293671"/>
    </source>
</evidence>
<protein>
    <submittedName>
        <fullName evidence="7">Putative membrane protein</fullName>
    </submittedName>
</protein>
<feature type="transmembrane region" description="Helical" evidence="5">
    <location>
        <begin position="113"/>
        <end position="139"/>
    </location>
</feature>
<name>A0A4Q7VWC2_9BURK</name>
<dbReference type="InterPro" id="IPR009915">
    <property type="entry name" value="NnrU_dom"/>
</dbReference>
<feature type="domain" description="NnrU" evidence="6">
    <location>
        <begin position="3"/>
        <end position="187"/>
    </location>
</feature>
<dbReference type="AlphaFoldDB" id="A0A4Q7VWC2"/>
<dbReference type="Pfam" id="PF07298">
    <property type="entry name" value="NnrU"/>
    <property type="match status" value="1"/>
</dbReference>
<evidence type="ECO:0000313" key="7">
    <source>
        <dbReference type="EMBL" id="RZU01024.1"/>
    </source>
</evidence>
<keyword evidence="8" id="KW-1185">Reference proteome</keyword>
<accession>A0A4Q7VWC2</accession>
<sequence>MSLLILGLLLFLGMHSVRVLAEPLRSARIASMGERGWKGLYTVVSIVGLVLICWGYVLARQQPLVLWSPPLWTRHVAGLLMLVSFILLTAAEVPGNAIKHRLQHPMLLGTKVWAFAHLLANGTLADLLLFGSFLVWAILAFRSARRRGEARGRAPTMGGTMTVIVVGIGLWLVFAFWAHRFLIGVSPFGS</sequence>